<name>A0A2R6RID6_9APHY</name>
<protein>
    <recommendedName>
        <fullName evidence="1">RNA-dependent RNA polymerase</fullName>
        <ecNumber evidence="1">2.7.7.48</ecNumber>
    </recommendedName>
</protein>
<comment type="caution">
    <text evidence="4">The sequence shown here is derived from an EMBL/GenBank/DDBJ whole genome shotgun (WGS) entry which is preliminary data.</text>
</comment>
<keyword evidence="1" id="KW-0696">RNA-directed RNA polymerase</keyword>
<sequence>MSLVISEPENDEEPDPAPTQVSFDFSVTDTCRTSLTSVTSISTTDSISRKRTIDMLDVPDKPNSTLSLPASKVRRILPAKHDLLRVQFSSVKPSAVPSMLPAGPVPLEFSVSYVPAAVSSPSVPSSAKLSPSVPLSAKPSPSASSSGGNSSTLISSTNSSFTGLTVTSVTSASLSPSSTFAKTLAREASSSATKLDDDVDHRHFIISHDTRVQTFMDEYCIAWGVQYEIARGVLSGQWKWEDITEQMIQDLQGNNAEAAYRVPYILKGDAIDGPKKVSPLWTELDCEQAAILENCSRGLGLLGDWYGHPNWYGGKIQQIVRVQESKDKSAPPTLILERMQMTRSHRFARHLGSRRLLQLKLPKNHGEKEREILGQKLVLCGRIFVPFSVKDGKAYMLETSEDYDREPAECHGDQYRYSLEQFVAWHNPLELNGKQPVMKWSTRFDLGLSTSIPVLRFAPENVLPLDDEYAAHDAGSKVPADKIFTDGCGLMNAAALIAITRQLKFTKRPTAVQGRIFGAKGLWVLHHIDRSEDEPPRIWIRPSQLKIHLSPRFPDTHEMNRLHPAHFIFDLVAPSRVTAPARLSRLTIVNLAHHGVPLQVFTNLIKTGLIKEAQALTQWDNMGLLWNAVNRATGSTMAALQELAQGSQRALGFGGSNESWRKDPENEDEDEDDSSSTVVGSSRHYPGGMPVTLGQRVLRLIQAGFTPKDEEFLYDELKKVLSRRMSSIIKKYHFTVTQSAEAFIIPGKTTRRMYLFNVAEKEYFFQDPFGILEPGEIHFTSTQPLNDAVLSSDPYTITGDVLVCSNVAVCIFDPALVTPFENSSITSPPDGFLDKNFQPESAVQRVASLHAELSTVSPQRRCKIVQNSLLSGLSDARIGIYSKYHEVMIYARGYDHPETVRNAFMFNTLLDSRKTGLRVLEEVAASDKKKYSYDLPPCMSDTAEADDKEYNYPKRNVRGAFILDQLLDVGKRICDKQLQRYEEAGKAIAFREVRHDDMLKPYTNKVSVHWLSPELRQVEAFVMQCFQRWKEFGKEGRRKKERILARDFTRGPPEESTKYLSSMGLIEETAASYAYSIRPIFAFHVAFRTLCAIKANSKKSVAVTEEFATMMAVTSSAVRLLSQGSAREDTEEDGEWLSDVSSSPSS</sequence>
<keyword evidence="1" id="KW-0694">RNA-binding</keyword>
<dbReference type="PANTHER" id="PTHR23079">
    <property type="entry name" value="RNA-DEPENDENT RNA POLYMERASE"/>
    <property type="match status" value="1"/>
</dbReference>
<dbReference type="GO" id="GO:0030422">
    <property type="term" value="P:siRNA processing"/>
    <property type="evidence" value="ECO:0007669"/>
    <property type="project" value="TreeGrafter"/>
</dbReference>
<evidence type="ECO:0000313" key="5">
    <source>
        <dbReference type="Proteomes" id="UP000186601"/>
    </source>
</evidence>
<dbReference type="EMBL" id="MLYV02000256">
    <property type="protein sequence ID" value="PSS29775.1"/>
    <property type="molecule type" value="Genomic_DNA"/>
</dbReference>
<feature type="region of interest" description="Disordered" evidence="2">
    <location>
        <begin position="650"/>
        <end position="687"/>
    </location>
</feature>
<organism evidence="4 5">
    <name type="scientific">Hermanssonia centrifuga</name>
    <dbReference type="NCBI Taxonomy" id="98765"/>
    <lineage>
        <taxon>Eukaryota</taxon>
        <taxon>Fungi</taxon>
        <taxon>Dikarya</taxon>
        <taxon>Basidiomycota</taxon>
        <taxon>Agaricomycotina</taxon>
        <taxon>Agaricomycetes</taxon>
        <taxon>Polyporales</taxon>
        <taxon>Meruliaceae</taxon>
        <taxon>Hermanssonia</taxon>
    </lineage>
</organism>
<evidence type="ECO:0000256" key="1">
    <source>
        <dbReference type="RuleBase" id="RU363098"/>
    </source>
</evidence>
<keyword evidence="1" id="KW-0548">Nucleotidyltransferase</keyword>
<evidence type="ECO:0000256" key="2">
    <source>
        <dbReference type="SAM" id="MobiDB-lite"/>
    </source>
</evidence>
<feature type="region of interest" description="Disordered" evidence="2">
    <location>
        <begin position="1"/>
        <end position="22"/>
    </location>
</feature>
<dbReference type="EC" id="2.7.7.48" evidence="1"/>
<dbReference type="Pfam" id="PF05183">
    <property type="entry name" value="RdRP"/>
    <property type="match status" value="1"/>
</dbReference>
<keyword evidence="1" id="KW-0808">Transferase</keyword>
<dbReference type="PANTHER" id="PTHR23079:SF14">
    <property type="entry name" value="RNA-DEPENDENT RNA POLYMERASE"/>
    <property type="match status" value="1"/>
</dbReference>
<dbReference type="STRING" id="98765.A0A2R6RID6"/>
<evidence type="ECO:0000259" key="3">
    <source>
        <dbReference type="Pfam" id="PF05183"/>
    </source>
</evidence>
<evidence type="ECO:0000313" key="4">
    <source>
        <dbReference type="EMBL" id="PSS29775.1"/>
    </source>
</evidence>
<dbReference type="GO" id="GO:0003723">
    <property type="term" value="F:RNA binding"/>
    <property type="evidence" value="ECO:0007669"/>
    <property type="project" value="UniProtKB-KW"/>
</dbReference>
<feature type="compositionally biased region" description="Acidic residues" evidence="2">
    <location>
        <begin position="665"/>
        <end position="674"/>
    </location>
</feature>
<gene>
    <name evidence="4" type="ORF">PHLCEN_2v2923</name>
</gene>
<dbReference type="AlphaFoldDB" id="A0A2R6RID6"/>
<keyword evidence="5" id="KW-1185">Reference proteome</keyword>
<dbReference type="InterPro" id="IPR007855">
    <property type="entry name" value="RDRP"/>
</dbReference>
<feature type="region of interest" description="Disordered" evidence="2">
    <location>
        <begin position="1123"/>
        <end position="1146"/>
    </location>
</feature>
<comment type="similarity">
    <text evidence="1">Belongs to the RdRP family.</text>
</comment>
<accession>A0A2R6RID6</accession>
<feature type="region of interest" description="Disordered" evidence="2">
    <location>
        <begin position="128"/>
        <end position="152"/>
    </location>
</feature>
<feature type="domain" description="RDRP core" evidence="3">
    <location>
        <begin position="333"/>
        <end position="810"/>
    </location>
</feature>
<dbReference type="InterPro" id="IPR057596">
    <property type="entry name" value="RDRP_core"/>
</dbReference>
<proteinExistence type="inferred from homology"/>
<dbReference type="GO" id="GO:0031380">
    <property type="term" value="C:nuclear RNA-directed RNA polymerase complex"/>
    <property type="evidence" value="ECO:0007669"/>
    <property type="project" value="TreeGrafter"/>
</dbReference>
<dbReference type="Proteomes" id="UP000186601">
    <property type="component" value="Unassembled WGS sequence"/>
</dbReference>
<comment type="catalytic activity">
    <reaction evidence="1">
        <text>RNA(n) + a ribonucleoside 5'-triphosphate = RNA(n+1) + diphosphate</text>
        <dbReference type="Rhea" id="RHEA:21248"/>
        <dbReference type="Rhea" id="RHEA-COMP:14527"/>
        <dbReference type="Rhea" id="RHEA-COMP:17342"/>
        <dbReference type="ChEBI" id="CHEBI:33019"/>
        <dbReference type="ChEBI" id="CHEBI:61557"/>
        <dbReference type="ChEBI" id="CHEBI:140395"/>
        <dbReference type="EC" id="2.7.7.48"/>
    </reaction>
</comment>
<reference evidence="4 5" key="1">
    <citation type="submission" date="2018-02" db="EMBL/GenBank/DDBJ databases">
        <title>Genome sequence of the basidiomycete white-rot fungus Phlebia centrifuga.</title>
        <authorList>
            <person name="Granchi Z."/>
            <person name="Peng M."/>
            <person name="de Vries R.P."/>
            <person name="Hilden K."/>
            <person name="Makela M.R."/>
            <person name="Grigoriev I."/>
            <person name="Riley R."/>
        </authorList>
    </citation>
    <scope>NUCLEOTIDE SEQUENCE [LARGE SCALE GENOMIC DNA]</scope>
    <source>
        <strain evidence="4 5">FBCC195</strain>
    </source>
</reference>
<dbReference type="GO" id="GO:0003968">
    <property type="term" value="F:RNA-directed RNA polymerase activity"/>
    <property type="evidence" value="ECO:0007669"/>
    <property type="project" value="UniProtKB-KW"/>
</dbReference>
<dbReference type="OrthoDB" id="10055769at2759"/>